<dbReference type="PIRSF" id="PIRSF000126">
    <property type="entry name" value="11-beta-HSD1"/>
    <property type="match status" value="1"/>
</dbReference>
<dbReference type="PRINTS" id="PR00081">
    <property type="entry name" value="GDHRDH"/>
</dbReference>
<proteinExistence type="inferred from homology"/>
<organism evidence="12 13">
    <name type="scientific">Pectobacterium zantedeschiae</name>
    <dbReference type="NCBI Taxonomy" id="2034769"/>
    <lineage>
        <taxon>Bacteria</taxon>
        <taxon>Pseudomonadati</taxon>
        <taxon>Pseudomonadota</taxon>
        <taxon>Gammaproteobacteria</taxon>
        <taxon>Enterobacterales</taxon>
        <taxon>Pectobacteriaceae</taxon>
        <taxon>Pectobacterium</taxon>
    </lineage>
</organism>
<dbReference type="EC" id="1.1.1.298" evidence="4"/>
<evidence type="ECO:0000256" key="11">
    <source>
        <dbReference type="RuleBase" id="RU000363"/>
    </source>
</evidence>
<dbReference type="PANTHER" id="PTHR43086:SF3">
    <property type="entry name" value="NADP-DEPENDENT 3-HYDROXY ACID DEHYDROGENASE YDFG"/>
    <property type="match status" value="1"/>
</dbReference>
<evidence type="ECO:0000256" key="1">
    <source>
        <dbReference type="ARBA" id="ARBA00006484"/>
    </source>
</evidence>
<evidence type="ECO:0000256" key="3">
    <source>
        <dbReference type="ARBA" id="ARBA00043812"/>
    </source>
</evidence>
<dbReference type="Pfam" id="PF00106">
    <property type="entry name" value="adh_short"/>
    <property type="match status" value="1"/>
</dbReference>
<keyword evidence="2" id="KW-0560">Oxidoreductase</keyword>
<evidence type="ECO:0000256" key="8">
    <source>
        <dbReference type="ARBA" id="ARBA00044349"/>
    </source>
</evidence>
<name>A0A9X8P4E2_9GAMM</name>
<dbReference type="OrthoDB" id="9810734at2"/>
<evidence type="ECO:0000313" key="12">
    <source>
        <dbReference type="EMBL" id="RYC41744.1"/>
    </source>
</evidence>
<dbReference type="SUPFAM" id="SSF51735">
    <property type="entry name" value="NAD(P)-binding Rossmann-fold domains"/>
    <property type="match status" value="1"/>
</dbReference>
<accession>A0A9X8P4E2</accession>
<dbReference type="Proteomes" id="UP001138460">
    <property type="component" value="Unassembled WGS sequence"/>
</dbReference>
<dbReference type="InterPro" id="IPR020904">
    <property type="entry name" value="Sc_DH/Rdtase_CS"/>
</dbReference>
<dbReference type="AlphaFoldDB" id="A0A9X8P4E2"/>
<comment type="function">
    <text evidence="9">NADP-dependent dehydrogenase with broad substrate specificity acting on 3-hydroxy acids. Catalyzes the NADP-dependent oxidation of L-allo-threonine to L-2-amino-3-keto-butyrate, which is spontaneously decarboxylated into aminoacetone. Also acts on D-threonine, L-serine, D-serine, D-3-hydroxyisobutyrate, L-3-hydroxyisobutyrate, D-glycerate and L-glycerate. Able to catalyze the reduction of the malonic semialdehyde to 3-hydroxypropionic acid. YdfG is apparently supplementing RutE, the presumed malonic semialdehyde reductase involved in pyrimidine degradation since both are able to detoxify malonic semialdehyde.</text>
</comment>
<comment type="caution">
    <text evidence="12">The sequence shown here is derived from an EMBL/GenBank/DDBJ whole genome shotgun (WGS) entry which is preliminary data.</text>
</comment>
<dbReference type="GO" id="GO:0035527">
    <property type="term" value="F:3-hydroxypropionate dehydrogenase (NADP+) activity"/>
    <property type="evidence" value="ECO:0007669"/>
    <property type="project" value="UniProtKB-EC"/>
</dbReference>
<comment type="similarity">
    <text evidence="1 11">Belongs to the short-chain dehydrogenases/reductases (SDR) family.</text>
</comment>
<protein>
    <recommendedName>
        <fullName evidence="6">NADP-dependent 3-hydroxy acid dehydrogenase YdfG</fullName>
        <ecNumber evidence="4">1.1.1.298</ecNumber>
        <ecNumber evidence="5">1.1.1.381</ecNumber>
    </recommendedName>
    <alternativeName>
        <fullName evidence="8">L-allo-threonine dehydrogenase</fullName>
    </alternativeName>
    <alternativeName>
        <fullName evidence="7">Malonic semialdehyde reductase</fullName>
    </alternativeName>
</protein>
<dbReference type="EC" id="1.1.1.381" evidence="5"/>
<evidence type="ECO:0000256" key="6">
    <source>
        <dbReference type="ARBA" id="ARBA00044065"/>
    </source>
</evidence>
<gene>
    <name evidence="12" type="ORF">CLR69_16655</name>
</gene>
<dbReference type="PRINTS" id="PR00080">
    <property type="entry name" value="SDRFAMILY"/>
</dbReference>
<evidence type="ECO:0000256" key="4">
    <source>
        <dbReference type="ARBA" id="ARBA00044050"/>
    </source>
</evidence>
<evidence type="ECO:0000256" key="10">
    <source>
        <dbReference type="ARBA" id="ARBA00047274"/>
    </source>
</evidence>
<evidence type="ECO:0000256" key="9">
    <source>
        <dbReference type="ARBA" id="ARBA00045650"/>
    </source>
</evidence>
<dbReference type="PROSITE" id="PS00061">
    <property type="entry name" value="ADH_SHORT"/>
    <property type="match status" value="1"/>
</dbReference>
<keyword evidence="13" id="KW-1185">Reference proteome</keyword>
<dbReference type="CDD" id="cd05233">
    <property type="entry name" value="SDR_c"/>
    <property type="match status" value="1"/>
</dbReference>
<reference evidence="12 13" key="1">
    <citation type="journal article" date="2018" name="Syst. Appl. Microbiol.">
        <title>Pectobacterium zantedeschiae sp. nov. a new species of a soft rot pathogen isolated from Calla lily (Zantedeschia spp.).</title>
        <authorList>
            <person name="Waleron M."/>
            <person name="Misztak A."/>
            <person name="Waleron M."/>
            <person name="Franczuk M."/>
            <person name="Jonca J."/>
            <person name="Wielgomas B."/>
            <person name="Mikicinski A."/>
            <person name="Popovic T."/>
            <person name="Waleron K."/>
        </authorList>
    </citation>
    <scope>NUCLEOTIDE SEQUENCE [LARGE SCALE GENOMIC DNA]</scope>
    <source>
        <strain evidence="12 13">9M</strain>
    </source>
</reference>
<evidence type="ECO:0000313" key="13">
    <source>
        <dbReference type="Proteomes" id="UP001138460"/>
    </source>
</evidence>
<dbReference type="InterPro" id="IPR036291">
    <property type="entry name" value="NAD(P)-bd_dom_sf"/>
</dbReference>
<evidence type="ECO:0000256" key="2">
    <source>
        <dbReference type="ARBA" id="ARBA00023002"/>
    </source>
</evidence>
<comment type="catalytic activity">
    <reaction evidence="3">
        <text>L-allo-threonine + NADP(+) = aminoacetone + CO2 + NADPH</text>
        <dbReference type="Rhea" id="RHEA:43524"/>
        <dbReference type="ChEBI" id="CHEBI:16526"/>
        <dbReference type="ChEBI" id="CHEBI:57783"/>
        <dbReference type="ChEBI" id="CHEBI:58320"/>
        <dbReference type="ChEBI" id="CHEBI:58349"/>
        <dbReference type="ChEBI" id="CHEBI:58585"/>
        <dbReference type="EC" id="1.1.1.381"/>
    </reaction>
</comment>
<evidence type="ECO:0000256" key="5">
    <source>
        <dbReference type="ARBA" id="ARBA00044059"/>
    </source>
</evidence>
<comment type="catalytic activity">
    <reaction evidence="10">
        <text>3-hydroxypropanoate + NADP(+) = 3-oxopropanoate + NADPH + H(+)</text>
        <dbReference type="Rhea" id="RHEA:26438"/>
        <dbReference type="ChEBI" id="CHEBI:15378"/>
        <dbReference type="ChEBI" id="CHEBI:16510"/>
        <dbReference type="ChEBI" id="CHEBI:33190"/>
        <dbReference type="ChEBI" id="CHEBI:57783"/>
        <dbReference type="ChEBI" id="CHEBI:58349"/>
        <dbReference type="EC" id="1.1.1.298"/>
    </reaction>
</comment>
<dbReference type="PANTHER" id="PTHR43086">
    <property type="entry name" value="VERY-LONG-CHAIN 3-OXOOACYL-COA REDUCTASE"/>
    <property type="match status" value="1"/>
</dbReference>
<sequence length="264" mass="28411">MTEITPSVLVTGASTGLGAVYADRFARRGHNLVLVARDVTRMEALATRLRAQYSIEVDVLPADLTQETELDAVAKRLETDTSITILVNNAGMSLPGTFTTQTPADIDRLIAVNLTAVVRLARAVAPRLAKAGTGSIINISSVVGLAPEFGMTIYGATKAFVLFLSQGLSLELGPQGVYVQAVVPAVTRTEIWERAGTDINTLSGVMEAGELVDAALTGFDRRESVTIPPLYEESLWTHHEQSRQAMLTEFGQEHAAPRYLSETK</sequence>
<dbReference type="Gene3D" id="3.40.50.720">
    <property type="entry name" value="NAD(P)-binding Rossmann-like Domain"/>
    <property type="match status" value="1"/>
</dbReference>
<dbReference type="EMBL" id="NWTM01000002">
    <property type="protein sequence ID" value="RYC41744.1"/>
    <property type="molecule type" value="Genomic_DNA"/>
</dbReference>
<dbReference type="InterPro" id="IPR002347">
    <property type="entry name" value="SDR_fam"/>
</dbReference>
<dbReference type="RefSeq" id="WP_129712145.1">
    <property type="nucleotide sequence ID" value="NZ_JBEHFA010000001.1"/>
</dbReference>
<evidence type="ECO:0000256" key="7">
    <source>
        <dbReference type="ARBA" id="ARBA00044271"/>
    </source>
</evidence>